<dbReference type="Proteomes" id="UP000542776">
    <property type="component" value="Unassembled WGS sequence"/>
</dbReference>
<dbReference type="GO" id="GO:0046677">
    <property type="term" value="P:response to antibiotic"/>
    <property type="evidence" value="ECO:0007669"/>
    <property type="project" value="TreeGrafter"/>
</dbReference>
<evidence type="ECO:0000256" key="5">
    <source>
        <dbReference type="SAM" id="SignalP"/>
    </source>
</evidence>
<evidence type="ECO:0000313" key="10">
    <source>
        <dbReference type="EMBL" id="MBB3997571.1"/>
    </source>
</evidence>
<evidence type="ECO:0000256" key="3">
    <source>
        <dbReference type="SAM" id="Coils"/>
    </source>
</evidence>
<evidence type="ECO:0000256" key="1">
    <source>
        <dbReference type="ARBA" id="ARBA00004196"/>
    </source>
</evidence>
<feature type="compositionally biased region" description="Gly residues" evidence="4">
    <location>
        <begin position="33"/>
        <end position="50"/>
    </location>
</feature>
<dbReference type="GO" id="GO:0030313">
    <property type="term" value="C:cell envelope"/>
    <property type="evidence" value="ECO:0007669"/>
    <property type="project" value="UniProtKB-SubCell"/>
</dbReference>
<evidence type="ECO:0000259" key="8">
    <source>
        <dbReference type="Pfam" id="PF25944"/>
    </source>
</evidence>
<dbReference type="InterPro" id="IPR058625">
    <property type="entry name" value="MdtA-like_BSH"/>
</dbReference>
<dbReference type="PANTHER" id="PTHR30158">
    <property type="entry name" value="ACRA/E-RELATED COMPONENT OF DRUG EFFLUX TRANSPORTER"/>
    <property type="match status" value="1"/>
</dbReference>
<sequence>MGFKAVRIRRAACALAFVSLVGAAPALAQSGGSQAGGSQSGGSGPGTDGGGEAERPSVDLPIVGRIPLPGFLAGLFDGSDEAAGQSGGAGGDGAAANAEPPAVIVETIQTQSVGDTLDFIGTVQPIEQVGVRARVDGYIQAVAFEGGQRVKAGDLLYQIEPAQYEAALRAAEAQQSGAQATLNQTQRNFERQQGLAQSGVTARATLDDATAQLENAQASLLQAQAAVTQAQLDLSYTRIEAAIDGVMSAPLITRGNYVSTTTASDLATLTQLDPIWGVFPVGEGQLVTWRRIGVGEVQDPPIAENGQIDGASGGGEGDQAAAAPAGEEAQGDAAAAGSKEAGGQANGNEGGDETVIASADGTGAAGAPPPPAGAEEAGADPAVPSNEIGAGFDLNLRLPNGARYQLPGTFDFVGNTVNASTGTVETRISFPNPNGILLANQNVTLVASEKNPPVLPVVPQAAIQLSREGRSVLLVDGEGTVRRQPIETGKTIGNLASVTQGLSGGETVIVRGAASAKDGAKVRPLSQAEADAEAQARRANRPAGNGEGGGGGAGNGGGEASGGTGSGASGGSAAR</sequence>
<feature type="compositionally biased region" description="Low complexity" evidence="4">
    <location>
        <begin position="318"/>
        <end position="343"/>
    </location>
</feature>
<dbReference type="Pfam" id="PF25967">
    <property type="entry name" value="RND-MFP_C"/>
    <property type="match status" value="1"/>
</dbReference>
<name>A0A7W6ECM1_9HYPH</name>
<feature type="domain" description="Multidrug resistance protein MdtA-like alpha-helical hairpin" evidence="6">
    <location>
        <begin position="168"/>
        <end position="237"/>
    </location>
</feature>
<feature type="signal peptide" evidence="5">
    <location>
        <begin position="1"/>
        <end position="28"/>
    </location>
</feature>
<keyword evidence="5" id="KW-0732">Signal</keyword>
<organism evidence="10 11">
    <name type="scientific">Aureimonas pseudogalii</name>
    <dbReference type="NCBI Taxonomy" id="1744844"/>
    <lineage>
        <taxon>Bacteria</taxon>
        <taxon>Pseudomonadati</taxon>
        <taxon>Pseudomonadota</taxon>
        <taxon>Alphaproteobacteria</taxon>
        <taxon>Hyphomicrobiales</taxon>
        <taxon>Aurantimonadaceae</taxon>
        <taxon>Aureimonas</taxon>
    </lineage>
</organism>
<dbReference type="NCBIfam" id="TIGR01730">
    <property type="entry name" value="RND_mfp"/>
    <property type="match status" value="1"/>
</dbReference>
<comment type="caution">
    <text evidence="10">The sequence shown here is derived from an EMBL/GenBank/DDBJ whole genome shotgun (WGS) entry which is preliminary data.</text>
</comment>
<dbReference type="Pfam" id="PF25944">
    <property type="entry name" value="Beta-barrel_RND"/>
    <property type="match status" value="1"/>
</dbReference>
<dbReference type="GO" id="GO:0022857">
    <property type="term" value="F:transmembrane transporter activity"/>
    <property type="evidence" value="ECO:0007669"/>
    <property type="project" value="InterPro"/>
</dbReference>
<dbReference type="Pfam" id="PF25876">
    <property type="entry name" value="HH_MFP_RND"/>
    <property type="match status" value="1"/>
</dbReference>
<gene>
    <name evidence="10" type="ORF">GGR04_001407</name>
</gene>
<feature type="region of interest" description="Disordered" evidence="4">
    <location>
        <begin position="515"/>
        <end position="575"/>
    </location>
</feature>
<feature type="region of interest" description="Disordered" evidence="4">
    <location>
        <begin position="298"/>
        <end position="386"/>
    </location>
</feature>
<dbReference type="Gene3D" id="1.10.287.470">
    <property type="entry name" value="Helix hairpin bin"/>
    <property type="match status" value="1"/>
</dbReference>
<dbReference type="InterPro" id="IPR058626">
    <property type="entry name" value="MdtA-like_b-barrel"/>
</dbReference>
<dbReference type="Gene3D" id="2.40.50.100">
    <property type="match status" value="1"/>
</dbReference>
<dbReference type="EMBL" id="JACIEK010000002">
    <property type="protein sequence ID" value="MBB3997571.1"/>
    <property type="molecule type" value="Genomic_DNA"/>
</dbReference>
<evidence type="ECO:0000313" key="11">
    <source>
        <dbReference type="Proteomes" id="UP000542776"/>
    </source>
</evidence>
<dbReference type="SUPFAM" id="SSF111369">
    <property type="entry name" value="HlyD-like secretion proteins"/>
    <property type="match status" value="2"/>
</dbReference>
<feature type="region of interest" description="Disordered" evidence="4">
    <location>
        <begin position="29"/>
        <end position="57"/>
    </location>
</feature>
<evidence type="ECO:0000259" key="9">
    <source>
        <dbReference type="Pfam" id="PF25967"/>
    </source>
</evidence>
<dbReference type="AlphaFoldDB" id="A0A7W6ECM1"/>
<protein>
    <submittedName>
        <fullName evidence="10">Multidrug efflux pump subunit AcrA (Membrane-fusion protein)</fullName>
    </submittedName>
</protein>
<keyword evidence="11" id="KW-1185">Reference proteome</keyword>
<feature type="domain" description="Multidrug resistance protein MdtA-like barrel-sandwich hybrid" evidence="7">
    <location>
        <begin position="127"/>
        <end position="268"/>
    </location>
</feature>
<dbReference type="Gene3D" id="2.40.420.20">
    <property type="match status" value="1"/>
</dbReference>
<dbReference type="PANTHER" id="PTHR30158:SF24">
    <property type="entry name" value="HLYD FAMILY SECRETION PROTEIN"/>
    <property type="match status" value="1"/>
</dbReference>
<feature type="compositionally biased region" description="Gly residues" evidence="4">
    <location>
        <begin position="545"/>
        <end position="575"/>
    </location>
</feature>
<keyword evidence="3" id="KW-0175">Coiled coil</keyword>
<feature type="chain" id="PRO_5031570244" evidence="5">
    <location>
        <begin position="29"/>
        <end position="575"/>
    </location>
</feature>
<dbReference type="GO" id="GO:0005886">
    <property type="term" value="C:plasma membrane"/>
    <property type="evidence" value="ECO:0007669"/>
    <property type="project" value="TreeGrafter"/>
</dbReference>
<feature type="domain" description="Multidrug resistance protein MdtA-like C-terminal permuted SH3" evidence="9">
    <location>
        <begin position="457"/>
        <end position="513"/>
    </location>
</feature>
<dbReference type="Pfam" id="PF25917">
    <property type="entry name" value="BSH_RND"/>
    <property type="match status" value="1"/>
</dbReference>
<evidence type="ECO:0000256" key="2">
    <source>
        <dbReference type="ARBA" id="ARBA00009477"/>
    </source>
</evidence>
<evidence type="ECO:0000256" key="4">
    <source>
        <dbReference type="SAM" id="MobiDB-lite"/>
    </source>
</evidence>
<evidence type="ECO:0000259" key="7">
    <source>
        <dbReference type="Pfam" id="PF25917"/>
    </source>
</evidence>
<evidence type="ECO:0000259" key="6">
    <source>
        <dbReference type="Pfam" id="PF25876"/>
    </source>
</evidence>
<feature type="domain" description="Multidrug resistance protein MdtA-like beta-barrel" evidence="8">
    <location>
        <begin position="395"/>
        <end position="444"/>
    </location>
</feature>
<comment type="similarity">
    <text evidence="2">Belongs to the membrane fusion protein (MFP) (TC 8.A.1) family.</text>
</comment>
<dbReference type="RefSeq" id="WP_183199123.1">
    <property type="nucleotide sequence ID" value="NZ_JACIEK010000002.1"/>
</dbReference>
<dbReference type="Gene3D" id="2.40.30.170">
    <property type="match status" value="2"/>
</dbReference>
<comment type="subcellular location">
    <subcellularLocation>
        <location evidence="1">Cell envelope</location>
    </subcellularLocation>
</comment>
<dbReference type="InterPro" id="IPR058627">
    <property type="entry name" value="MdtA-like_C"/>
</dbReference>
<dbReference type="InterPro" id="IPR006143">
    <property type="entry name" value="RND_pump_MFP"/>
</dbReference>
<reference evidence="10 11" key="1">
    <citation type="submission" date="2020-08" db="EMBL/GenBank/DDBJ databases">
        <title>Genomic Encyclopedia of Type Strains, Phase IV (KMG-IV): sequencing the most valuable type-strain genomes for metagenomic binning, comparative biology and taxonomic classification.</title>
        <authorList>
            <person name="Goeker M."/>
        </authorList>
    </citation>
    <scope>NUCLEOTIDE SEQUENCE [LARGE SCALE GENOMIC DNA]</scope>
    <source>
        <strain evidence="10 11">DSM 102238</strain>
    </source>
</reference>
<feature type="compositionally biased region" description="Low complexity" evidence="4">
    <location>
        <begin position="373"/>
        <end position="382"/>
    </location>
</feature>
<feature type="coiled-coil region" evidence="3">
    <location>
        <begin position="168"/>
        <end position="233"/>
    </location>
</feature>
<accession>A0A7W6ECM1</accession>
<dbReference type="InterPro" id="IPR058624">
    <property type="entry name" value="MdtA-like_HH"/>
</dbReference>
<proteinExistence type="inferred from homology"/>